<evidence type="ECO:0000256" key="7">
    <source>
        <dbReference type="ARBA" id="ARBA00023128"/>
    </source>
</evidence>
<dbReference type="GO" id="GO:0006865">
    <property type="term" value="P:amino acid transport"/>
    <property type="evidence" value="ECO:0007669"/>
    <property type="project" value="UniProtKB-KW"/>
</dbReference>
<dbReference type="OrthoDB" id="6608471at2759"/>
<sequence>RLGLSYALGTSVATGTAVGLNHLVKSAPPIVGRYVPFVAVCAANCINIPCMRNT</sequence>
<keyword evidence="6" id="KW-1133">Transmembrane helix</keyword>
<comment type="subcellular location">
    <subcellularLocation>
        <location evidence="1">Mitochondrion membrane</location>
        <topology evidence="1">Multi-pass membrane protein</topology>
    </subcellularLocation>
</comment>
<dbReference type="STRING" id="283909.R7TY77"/>
<evidence type="ECO:0000256" key="8">
    <source>
        <dbReference type="ARBA" id="ARBA00023136"/>
    </source>
</evidence>
<reference evidence="9 11" key="2">
    <citation type="journal article" date="2013" name="Nature">
        <title>Insights into bilaterian evolution from three spiralian genomes.</title>
        <authorList>
            <person name="Simakov O."/>
            <person name="Marletaz F."/>
            <person name="Cho S.J."/>
            <person name="Edsinger-Gonzales E."/>
            <person name="Havlak P."/>
            <person name="Hellsten U."/>
            <person name="Kuo D.H."/>
            <person name="Larsson T."/>
            <person name="Lv J."/>
            <person name="Arendt D."/>
            <person name="Savage R."/>
            <person name="Osoegawa K."/>
            <person name="de Jong P."/>
            <person name="Grimwood J."/>
            <person name="Chapman J.A."/>
            <person name="Shapiro H."/>
            <person name="Aerts A."/>
            <person name="Otillar R.P."/>
            <person name="Terry A.Y."/>
            <person name="Boore J.L."/>
            <person name="Grigoriev I.V."/>
            <person name="Lindberg D.R."/>
            <person name="Seaver E.C."/>
            <person name="Weisblat D.A."/>
            <person name="Putnam N.H."/>
            <person name="Rokhsar D.S."/>
        </authorList>
    </citation>
    <scope>NUCLEOTIDE SEQUENCE</scope>
    <source>
        <strain evidence="9 11">I ESC-2004</strain>
    </source>
</reference>
<evidence type="ECO:0000313" key="9">
    <source>
        <dbReference type="EMBL" id="ELT98843.1"/>
    </source>
</evidence>
<keyword evidence="7" id="KW-0496">Mitochondrion</keyword>
<evidence type="ECO:0000256" key="2">
    <source>
        <dbReference type="ARBA" id="ARBA00005974"/>
    </source>
</evidence>
<keyword evidence="11" id="KW-1185">Reference proteome</keyword>
<keyword evidence="5" id="KW-0029">Amino-acid transport</keyword>
<organism evidence="9">
    <name type="scientific">Capitella teleta</name>
    <name type="common">Polychaete worm</name>
    <dbReference type="NCBI Taxonomy" id="283909"/>
    <lineage>
        <taxon>Eukaryota</taxon>
        <taxon>Metazoa</taxon>
        <taxon>Spiralia</taxon>
        <taxon>Lophotrochozoa</taxon>
        <taxon>Annelida</taxon>
        <taxon>Polychaeta</taxon>
        <taxon>Sedentaria</taxon>
        <taxon>Scolecida</taxon>
        <taxon>Capitellidae</taxon>
        <taxon>Capitella</taxon>
    </lineage>
</organism>
<evidence type="ECO:0000256" key="3">
    <source>
        <dbReference type="ARBA" id="ARBA00022448"/>
    </source>
</evidence>
<keyword evidence="8" id="KW-0472">Membrane</keyword>
<dbReference type="AlphaFoldDB" id="R7TY77"/>
<dbReference type="Proteomes" id="UP000014760">
    <property type="component" value="Unassembled WGS sequence"/>
</dbReference>
<evidence type="ECO:0000313" key="10">
    <source>
        <dbReference type="EnsemblMetazoa" id="CapteP145476"/>
    </source>
</evidence>
<proteinExistence type="inferred from homology"/>
<evidence type="ECO:0000256" key="5">
    <source>
        <dbReference type="ARBA" id="ARBA00022970"/>
    </source>
</evidence>
<dbReference type="EMBL" id="AMQN01026869">
    <property type="status" value="NOT_ANNOTATED_CDS"/>
    <property type="molecule type" value="Genomic_DNA"/>
</dbReference>
<dbReference type="Pfam" id="PF03820">
    <property type="entry name" value="SFXNs"/>
    <property type="match status" value="1"/>
</dbReference>
<evidence type="ECO:0000256" key="1">
    <source>
        <dbReference type="ARBA" id="ARBA00004225"/>
    </source>
</evidence>
<reference evidence="11" key="1">
    <citation type="submission" date="2012-12" db="EMBL/GenBank/DDBJ databases">
        <authorList>
            <person name="Hellsten U."/>
            <person name="Grimwood J."/>
            <person name="Chapman J.A."/>
            <person name="Shapiro H."/>
            <person name="Aerts A."/>
            <person name="Otillar R.P."/>
            <person name="Terry A.Y."/>
            <person name="Boore J.L."/>
            <person name="Simakov O."/>
            <person name="Marletaz F."/>
            <person name="Cho S.-J."/>
            <person name="Edsinger-Gonzales E."/>
            <person name="Havlak P."/>
            <person name="Kuo D.-H."/>
            <person name="Larsson T."/>
            <person name="Lv J."/>
            <person name="Arendt D."/>
            <person name="Savage R."/>
            <person name="Osoegawa K."/>
            <person name="de Jong P."/>
            <person name="Lindberg D.R."/>
            <person name="Seaver E.C."/>
            <person name="Weisblat D.A."/>
            <person name="Putnam N.H."/>
            <person name="Grigoriev I.V."/>
            <person name="Rokhsar D.S."/>
        </authorList>
    </citation>
    <scope>NUCLEOTIDE SEQUENCE</scope>
    <source>
        <strain evidence="11">I ESC-2004</strain>
    </source>
</reference>
<evidence type="ECO:0000313" key="11">
    <source>
        <dbReference type="Proteomes" id="UP000014760"/>
    </source>
</evidence>
<comment type="similarity">
    <text evidence="2">Belongs to the sideroflexin family.</text>
</comment>
<dbReference type="GO" id="GO:0031966">
    <property type="term" value="C:mitochondrial membrane"/>
    <property type="evidence" value="ECO:0007669"/>
    <property type="project" value="UniProtKB-SubCell"/>
</dbReference>
<evidence type="ECO:0000256" key="4">
    <source>
        <dbReference type="ARBA" id="ARBA00022692"/>
    </source>
</evidence>
<dbReference type="HOGENOM" id="CLU_3056379_0_0_1"/>
<keyword evidence="3" id="KW-0813">Transport</keyword>
<dbReference type="EnsemblMetazoa" id="CapteT145476">
    <property type="protein sequence ID" value="CapteP145476"/>
    <property type="gene ID" value="CapteG145476"/>
</dbReference>
<keyword evidence="4" id="KW-0812">Transmembrane</keyword>
<reference evidence="10" key="3">
    <citation type="submission" date="2015-06" db="UniProtKB">
        <authorList>
            <consortium name="EnsemblMetazoa"/>
        </authorList>
    </citation>
    <scope>IDENTIFICATION</scope>
</reference>
<feature type="non-terminal residue" evidence="9">
    <location>
        <position position="1"/>
    </location>
</feature>
<dbReference type="EMBL" id="KB307511">
    <property type="protein sequence ID" value="ELT98843.1"/>
    <property type="molecule type" value="Genomic_DNA"/>
</dbReference>
<evidence type="ECO:0000256" key="6">
    <source>
        <dbReference type="ARBA" id="ARBA00022989"/>
    </source>
</evidence>
<dbReference type="GO" id="GO:0015075">
    <property type="term" value="F:monoatomic ion transmembrane transporter activity"/>
    <property type="evidence" value="ECO:0007669"/>
    <property type="project" value="InterPro"/>
</dbReference>
<dbReference type="InterPro" id="IPR004686">
    <property type="entry name" value="Mtc"/>
</dbReference>
<gene>
    <name evidence="9" type="ORF">CAPTEDRAFT_145476</name>
</gene>
<protein>
    <submittedName>
        <fullName evidence="9 10">Uncharacterized protein</fullName>
    </submittedName>
</protein>
<accession>R7TY77</accession>
<name>R7TY77_CAPTE</name>